<evidence type="ECO:0000313" key="2">
    <source>
        <dbReference type="Proteomes" id="UP000682134"/>
    </source>
</evidence>
<comment type="caution">
    <text evidence="1">The sequence shown here is derived from an EMBL/GenBank/DDBJ whole genome shotgun (WGS) entry which is preliminary data.</text>
</comment>
<name>A0A940SHY0_9BACI</name>
<gene>
    <name evidence="1" type="ORF">J5Y03_16080</name>
</gene>
<dbReference type="Proteomes" id="UP000682134">
    <property type="component" value="Unassembled WGS sequence"/>
</dbReference>
<protein>
    <submittedName>
        <fullName evidence="1">Uncharacterized protein</fullName>
    </submittedName>
</protein>
<dbReference type="RefSeq" id="WP_209407019.1">
    <property type="nucleotide sequence ID" value="NZ_JAGIYQ010000013.1"/>
</dbReference>
<dbReference type="EMBL" id="JAGIYQ010000013">
    <property type="protein sequence ID" value="MBP0726677.1"/>
    <property type="molecule type" value="Genomic_DNA"/>
</dbReference>
<proteinExistence type="predicted"/>
<sequence length="63" mass="7138">MFAVSTCLYFSYSTVAKFVKVSKELPTVMISDGTVEITIEQIVGIEKSRIICESKKCFFTSFR</sequence>
<evidence type="ECO:0000313" key="1">
    <source>
        <dbReference type="EMBL" id="MBP0726677.1"/>
    </source>
</evidence>
<dbReference type="AlphaFoldDB" id="A0A940SHY0"/>
<reference evidence="1" key="1">
    <citation type="submission" date="2021-04" db="EMBL/GenBank/DDBJ databases">
        <title>Genome seq and assembly of Bacillus sp.</title>
        <authorList>
            <person name="Chhetri G."/>
        </authorList>
    </citation>
    <scope>NUCLEOTIDE SEQUENCE</scope>
    <source>
        <strain evidence="1">RG28</strain>
    </source>
</reference>
<organism evidence="1 2">
    <name type="scientific">Gottfriedia endophytica</name>
    <dbReference type="NCBI Taxonomy" id="2820819"/>
    <lineage>
        <taxon>Bacteria</taxon>
        <taxon>Bacillati</taxon>
        <taxon>Bacillota</taxon>
        <taxon>Bacilli</taxon>
        <taxon>Bacillales</taxon>
        <taxon>Bacillaceae</taxon>
        <taxon>Gottfriedia</taxon>
    </lineage>
</organism>
<accession>A0A940SHY0</accession>
<keyword evidence="2" id="KW-1185">Reference proteome</keyword>